<dbReference type="PROSITE" id="PS50048">
    <property type="entry name" value="ZN2_CY6_FUNGAL_2"/>
    <property type="match status" value="1"/>
</dbReference>
<dbReference type="InterPro" id="IPR036864">
    <property type="entry name" value="Zn2-C6_fun-type_DNA-bd_sf"/>
</dbReference>
<keyword evidence="8" id="KW-1185">Reference proteome</keyword>
<dbReference type="OrthoDB" id="3251668at2759"/>
<dbReference type="GO" id="GO:0000976">
    <property type="term" value="F:transcription cis-regulatory region binding"/>
    <property type="evidence" value="ECO:0007669"/>
    <property type="project" value="TreeGrafter"/>
</dbReference>
<dbReference type="VEuPathDB" id="FungiDB:AB675_224"/>
<protein>
    <recommendedName>
        <fullName evidence="6">Zn(2)-C6 fungal-type domain-containing protein</fullName>
    </recommendedName>
</protein>
<evidence type="ECO:0000256" key="1">
    <source>
        <dbReference type="ARBA" id="ARBA00023015"/>
    </source>
</evidence>
<dbReference type="PANTHER" id="PTHR37534:SF7">
    <property type="entry name" value="TRANSCRIPTIONAL ACTIVATOR PROTEIN UGA3"/>
    <property type="match status" value="1"/>
</dbReference>
<evidence type="ECO:0000313" key="8">
    <source>
        <dbReference type="Proteomes" id="UP000038010"/>
    </source>
</evidence>
<dbReference type="GO" id="GO:0005634">
    <property type="term" value="C:nucleus"/>
    <property type="evidence" value="ECO:0007669"/>
    <property type="project" value="TreeGrafter"/>
</dbReference>
<evidence type="ECO:0000256" key="2">
    <source>
        <dbReference type="ARBA" id="ARBA00023125"/>
    </source>
</evidence>
<dbReference type="Pfam" id="PF00172">
    <property type="entry name" value="Zn_clus"/>
    <property type="match status" value="1"/>
</dbReference>
<evidence type="ECO:0000256" key="3">
    <source>
        <dbReference type="ARBA" id="ARBA00023163"/>
    </source>
</evidence>
<reference evidence="7 8" key="1">
    <citation type="submission" date="2015-06" db="EMBL/GenBank/DDBJ databases">
        <title>Draft genome of the ant-associated black yeast Phialophora attae CBS 131958.</title>
        <authorList>
            <person name="Moreno L.F."/>
            <person name="Stielow B.J."/>
            <person name="de Hoog S."/>
            <person name="Vicente V.A."/>
            <person name="Weiss V.A."/>
            <person name="de Vries M."/>
            <person name="Cruz L.M."/>
            <person name="Souza E.M."/>
        </authorList>
    </citation>
    <scope>NUCLEOTIDE SEQUENCE [LARGE SCALE GENOMIC DNA]</scope>
    <source>
        <strain evidence="7 8">CBS 131958</strain>
    </source>
</reference>
<dbReference type="STRING" id="1664694.A0A0N1HQD3"/>
<evidence type="ECO:0000256" key="4">
    <source>
        <dbReference type="ARBA" id="ARBA00023242"/>
    </source>
</evidence>
<dbReference type="PANTHER" id="PTHR37534">
    <property type="entry name" value="TRANSCRIPTIONAL ACTIVATOR PROTEIN UGA3"/>
    <property type="match status" value="1"/>
</dbReference>
<sequence>MNTVPPDKDCQTCRRRRIRCDRTMPGCLKCASRSLECPGYGMDIRWIQGAVAWHRTRRSQSSGGPAATATSSDAGPSARTSQVPSNAPSPAHATDTEPTTESTTPQTNPNPNWWLRLDLPPSLSTPTNLRLAQHYVTNLVPRQIRDVDMGCDKFWPQMTLLAASYLGAMCAVLAYTVNDLLFAQRPSPTPEQAAQLRQTRQQLNDRAVRYLSEDMAVMTSNGGASFFAEQPRRARAMVAAMLLLARTGDCDDQDDVLELHMRAISAMIASWSSVVGQDALRDPFIDNVLKHLGKKWGEAKREDGEEVRWEGGEE</sequence>
<accession>A0A0N1HQD3</accession>
<dbReference type="Gene3D" id="4.10.240.10">
    <property type="entry name" value="Zn(2)-C6 fungal-type DNA-binding domain"/>
    <property type="match status" value="1"/>
</dbReference>
<dbReference type="GO" id="GO:0008270">
    <property type="term" value="F:zinc ion binding"/>
    <property type="evidence" value="ECO:0007669"/>
    <property type="project" value="InterPro"/>
</dbReference>
<dbReference type="SMART" id="SM00066">
    <property type="entry name" value="GAL4"/>
    <property type="match status" value="1"/>
</dbReference>
<evidence type="ECO:0000259" key="6">
    <source>
        <dbReference type="PROSITE" id="PS50048"/>
    </source>
</evidence>
<evidence type="ECO:0000256" key="5">
    <source>
        <dbReference type="SAM" id="MobiDB-lite"/>
    </source>
</evidence>
<dbReference type="SUPFAM" id="SSF57701">
    <property type="entry name" value="Zn2/Cys6 DNA-binding domain"/>
    <property type="match status" value="1"/>
</dbReference>
<organism evidence="7 8">
    <name type="scientific">Cyphellophora attinorum</name>
    <dbReference type="NCBI Taxonomy" id="1664694"/>
    <lineage>
        <taxon>Eukaryota</taxon>
        <taxon>Fungi</taxon>
        <taxon>Dikarya</taxon>
        <taxon>Ascomycota</taxon>
        <taxon>Pezizomycotina</taxon>
        <taxon>Eurotiomycetes</taxon>
        <taxon>Chaetothyriomycetidae</taxon>
        <taxon>Chaetothyriales</taxon>
        <taxon>Cyphellophoraceae</taxon>
        <taxon>Cyphellophora</taxon>
    </lineage>
</organism>
<proteinExistence type="predicted"/>
<feature type="region of interest" description="Disordered" evidence="5">
    <location>
        <begin position="56"/>
        <end position="115"/>
    </location>
</feature>
<dbReference type="Proteomes" id="UP000038010">
    <property type="component" value="Unassembled WGS sequence"/>
</dbReference>
<feature type="compositionally biased region" description="Low complexity" evidence="5">
    <location>
        <begin position="96"/>
        <end position="112"/>
    </location>
</feature>
<comment type="caution">
    <text evidence="7">The sequence shown here is derived from an EMBL/GenBank/DDBJ whole genome shotgun (WGS) entry which is preliminary data.</text>
</comment>
<dbReference type="AlphaFoldDB" id="A0A0N1HQD3"/>
<feature type="compositionally biased region" description="Polar residues" evidence="5">
    <location>
        <begin position="79"/>
        <end position="88"/>
    </location>
</feature>
<gene>
    <name evidence="7" type="ORF">AB675_224</name>
</gene>
<keyword evidence="1" id="KW-0805">Transcription regulation</keyword>
<keyword evidence="4" id="KW-0539">Nucleus</keyword>
<feature type="domain" description="Zn(2)-C6 fungal-type" evidence="6">
    <location>
        <begin position="9"/>
        <end position="37"/>
    </location>
</feature>
<dbReference type="GO" id="GO:0000981">
    <property type="term" value="F:DNA-binding transcription factor activity, RNA polymerase II-specific"/>
    <property type="evidence" value="ECO:0007669"/>
    <property type="project" value="InterPro"/>
</dbReference>
<name>A0A0N1HQD3_9EURO</name>
<keyword evidence="3" id="KW-0804">Transcription</keyword>
<dbReference type="GeneID" id="28734074"/>
<dbReference type="EMBL" id="LFJN01000022">
    <property type="protein sequence ID" value="KPI37687.1"/>
    <property type="molecule type" value="Genomic_DNA"/>
</dbReference>
<dbReference type="RefSeq" id="XP_017997650.1">
    <property type="nucleotide sequence ID" value="XM_018142205.1"/>
</dbReference>
<evidence type="ECO:0000313" key="7">
    <source>
        <dbReference type="EMBL" id="KPI37687.1"/>
    </source>
</evidence>
<dbReference type="GO" id="GO:0045944">
    <property type="term" value="P:positive regulation of transcription by RNA polymerase II"/>
    <property type="evidence" value="ECO:0007669"/>
    <property type="project" value="TreeGrafter"/>
</dbReference>
<keyword evidence="2" id="KW-0238">DNA-binding</keyword>
<dbReference type="InterPro" id="IPR001138">
    <property type="entry name" value="Zn2Cys6_DnaBD"/>
</dbReference>
<feature type="compositionally biased region" description="Low complexity" evidence="5">
    <location>
        <begin position="61"/>
        <end position="78"/>
    </location>
</feature>